<proteinExistence type="predicted"/>
<reference evidence="2" key="1">
    <citation type="journal article" date="2019" name="Int. J. Syst. Evol. Microbiol.">
        <title>The Global Catalogue of Microorganisms (GCM) 10K type strain sequencing project: providing services to taxonomists for standard genome sequencing and annotation.</title>
        <authorList>
            <consortium name="The Broad Institute Genomics Platform"/>
            <consortium name="The Broad Institute Genome Sequencing Center for Infectious Disease"/>
            <person name="Wu L."/>
            <person name="Ma J."/>
        </authorList>
    </citation>
    <scope>NUCLEOTIDE SEQUENCE [LARGE SCALE GENOMIC DNA]</scope>
    <source>
        <strain evidence="2">CGMCC 4.7329</strain>
    </source>
</reference>
<name>A0ABQ2KYT7_9NOCA</name>
<protein>
    <submittedName>
        <fullName evidence="1">Uncharacterized protein</fullName>
    </submittedName>
</protein>
<evidence type="ECO:0000313" key="1">
    <source>
        <dbReference type="EMBL" id="GGN95486.1"/>
    </source>
</evidence>
<organism evidence="1 2">
    <name type="scientific">Nocardia rhizosphaerihabitans</name>
    <dbReference type="NCBI Taxonomy" id="1691570"/>
    <lineage>
        <taxon>Bacteria</taxon>
        <taxon>Bacillati</taxon>
        <taxon>Actinomycetota</taxon>
        <taxon>Actinomycetes</taxon>
        <taxon>Mycobacteriales</taxon>
        <taxon>Nocardiaceae</taxon>
        <taxon>Nocardia</taxon>
    </lineage>
</organism>
<dbReference type="Proteomes" id="UP000658127">
    <property type="component" value="Unassembled WGS sequence"/>
</dbReference>
<keyword evidence="2" id="KW-1185">Reference proteome</keyword>
<gene>
    <name evidence="1" type="ORF">GCM10011610_59500</name>
</gene>
<sequence>MRRQRRRAGPAPVALTRIDAVSTAISTDGGSGYGPLFVTADIVLHRSLPSSVTVVVVSIAGV</sequence>
<evidence type="ECO:0000313" key="2">
    <source>
        <dbReference type="Proteomes" id="UP000658127"/>
    </source>
</evidence>
<comment type="caution">
    <text evidence="1">The sequence shown here is derived from an EMBL/GenBank/DDBJ whole genome shotgun (WGS) entry which is preliminary data.</text>
</comment>
<accession>A0ABQ2KYT7</accession>
<dbReference type="EMBL" id="BMNE01000009">
    <property type="protein sequence ID" value="GGN95486.1"/>
    <property type="molecule type" value="Genomic_DNA"/>
</dbReference>